<evidence type="ECO:0000313" key="2">
    <source>
        <dbReference type="EMBL" id="CAF3965818.1"/>
    </source>
</evidence>
<reference evidence="2" key="1">
    <citation type="submission" date="2021-02" db="EMBL/GenBank/DDBJ databases">
        <authorList>
            <person name="Nowell W R."/>
        </authorList>
    </citation>
    <scope>NUCLEOTIDE SEQUENCE</scope>
</reference>
<name>A0A819LRB2_9BILA</name>
<dbReference type="Proteomes" id="UP000663891">
    <property type="component" value="Unassembled WGS sequence"/>
</dbReference>
<dbReference type="Proteomes" id="UP000663881">
    <property type="component" value="Unassembled WGS sequence"/>
</dbReference>
<evidence type="ECO:0000313" key="3">
    <source>
        <dbReference type="Proteomes" id="UP000663881"/>
    </source>
</evidence>
<dbReference type="OrthoDB" id="10036907at2759"/>
<proteinExistence type="predicted"/>
<dbReference type="EMBL" id="CAJNON010000439">
    <property type="protein sequence ID" value="CAF1263023.1"/>
    <property type="molecule type" value="Genomic_DNA"/>
</dbReference>
<comment type="caution">
    <text evidence="2">The sequence shown here is derived from an EMBL/GenBank/DDBJ whole genome shotgun (WGS) entry which is preliminary data.</text>
</comment>
<dbReference type="AlphaFoldDB" id="A0A819LRB2"/>
<protein>
    <submittedName>
        <fullName evidence="2">Uncharacterized protein</fullName>
    </submittedName>
</protein>
<evidence type="ECO:0000313" key="1">
    <source>
        <dbReference type="EMBL" id="CAF1263023.1"/>
    </source>
</evidence>
<accession>A0A819LRB2</accession>
<sequence length="180" mass="18597">MSNVQSGASNSLSDCQAEALAFRITISYTASNITATAGRKLSAVCRNATGVIKILNFNPAVSINSLNENLSTISSLSQTLYILSSVSTIPEASGFANYGTTSLNTVTRVAVDGVMIFSPDSANNYDPLFPPTGAITEQVDSCLAHCHIGSGCQVNQPIGTITACAGVSACKSNLTTYSIS</sequence>
<organism evidence="2 3">
    <name type="scientific">Adineta steineri</name>
    <dbReference type="NCBI Taxonomy" id="433720"/>
    <lineage>
        <taxon>Eukaryota</taxon>
        <taxon>Metazoa</taxon>
        <taxon>Spiralia</taxon>
        <taxon>Gnathifera</taxon>
        <taxon>Rotifera</taxon>
        <taxon>Eurotatoria</taxon>
        <taxon>Bdelloidea</taxon>
        <taxon>Adinetida</taxon>
        <taxon>Adinetidae</taxon>
        <taxon>Adineta</taxon>
    </lineage>
</organism>
<gene>
    <name evidence="2" type="ORF">OKA104_LOCUS27808</name>
    <name evidence="1" type="ORF">VCS650_LOCUS28979</name>
</gene>
<dbReference type="EMBL" id="CAJOAY010002609">
    <property type="protein sequence ID" value="CAF3965818.1"/>
    <property type="molecule type" value="Genomic_DNA"/>
</dbReference>